<accession>A0ABX4VDM0</accession>
<keyword evidence="2" id="KW-1185">Reference proteome</keyword>
<dbReference type="InterPro" id="IPR025320">
    <property type="entry name" value="DUF4225"/>
</dbReference>
<organism evidence="1 2">
    <name type="scientific">Enterobacter bugandensis</name>
    <dbReference type="NCBI Taxonomy" id="881260"/>
    <lineage>
        <taxon>Bacteria</taxon>
        <taxon>Pseudomonadati</taxon>
        <taxon>Pseudomonadota</taxon>
        <taxon>Gammaproteobacteria</taxon>
        <taxon>Enterobacterales</taxon>
        <taxon>Enterobacteriaceae</taxon>
        <taxon>Enterobacter</taxon>
    </lineage>
</organism>
<evidence type="ECO:0000313" key="1">
    <source>
        <dbReference type="EMBL" id="PNF66397.1"/>
    </source>
</evidence>
<dbReference type="Proteomes" id="UP000236063">
    <property type="component" value="Unassembled WGS sequence"/>
</dbReference>
<protein>
    <submittedName>
        <fullName evidence="1">DUF4225 domain-containing protein</fullName>
    </submittedName>
</protein>
<gene>
    <name evidence="1" type="ORF">C1167_24230</name>
</gene>
<comment type="caution">
    <text evidence="1">The sequence shown here is derived from an EMBL/GenBank/DDBJ whole genome shotgun (WGS) entry which is preliminary data.</text>
</comment>
<dbReference type="EMBL" id="POUR01000002">
    <property type="protein sequence ID" value="PNF66397.1"/>
    <property type="molecule type" value="Genomic_DNA"/>
</dbReference>
<reference evidence="1 2" key="1">
    <citation type="submission" date="2018-01" db="EMBL/GenBank/DDBJ databases">
        <title>Multi-drug resistant Enterobacter species isolated from the International Space Station and comparative genomic analyses with human pathogenic strains.</title>
        <authorList>
            <person name="Singh N.K."/>
            <person name="Bezdan D."/>
            <person name="McIntyre A."/>
            <person name="Sielaff A.C."/>
            <person name="Wheeler K."/>
            <person name="Mason C."/>
            <person name="Venkateswaran K."/>
        </authorList>
    </citation>
    <scope>NUCLEOTIDE SEQUENCE [LARGE SCALE GENOMIC DNA]</scope>
    <source>
        <strain evidence="1 2">IF2SW-P2</strain>
    </source>
</reference>
<dbReference type="RefSeq" id="WP_069733750.1">
    <property type="nucleotide sequence ID" value="NZ_CP039454.1"/>
</dbReference>
<sequence>MDIILPGNKSQARVWAETMINLEARKLVNTANIVGARHLGDGLTRLKFIDEIKSVINGEFERARRAKSDEECMTPVGVLAGAILIVDSANTITREVGRQFLNEPDTQGMFGDGAMNIAKFMGFERSTGLGLYNGIALAGNIYSVYGLMARPGTWRLFNYISTDFYRKIDTMSRGKLTMKIVGWGIKAKVVFDLITSDEAGK</sequence>
<name>A0ABX4VDM0_9ENTR</name>
<proteinExistence type="predicted"/>
<dbReference type="Pfam" id="PF13988">
    <property type="entry name" value="DUF4225"/>
    <property type="match status" value="1"/>
</dbReference>
<evidence type="ECO:0000313" key="2">
    <source>
        <dbReference type="Proteomes" id="UP000236063"/>
    </source>
</evidence>